<dbReference type="Proteomes" id="UP001176941">
    <property type="component" value="Chromosome 8"/>
</dbReference>
<evidence type="ECO:0000313" key="2">
    <source>
        <dbReference type="Proteomes" id="UP001176941"/>
    </source>
</evidence>
<organism evidence="1 2">
    <name type="scientific">Rangifer tarandus platyrhynchus</name>
    <name type="common">Svalbard reindeer</name>
    <dbReference type="NCBI Taxonomy" id="3082113"/>
    <lineage>
        <taxon>Eukaryota</taxon>
        <taxon>Metazoa</taxon>
        <taxon>Chordata</taxon>
        <taxon>Craniata</taxon>
        <taxon>Vertebrata</taxon>
        <taxon>Euteleostomi</taxon>
        <taxon>Mammalia</taxon>
        <taxon>Eutheria</taxon>
        <taxon>Laurasiatheria</taxon>
        <taxon>Artiodactyla</taxon>
        <taxon>Ruminantia</taxon>
        <taxon>Pecora</taxon>
        <taxon>Cervidae</taxon>
        <taxon>Odocoileinae</taxon>
        <taxon>Rangifer</taxon>
    </lineage>
</organism>
<sequence length="243" mass="26197">MQRGPLGQLPGLPDSEACPPRLVWLCVEPISWVTEKSRPAPTSGPGGAGPLVPAGHWMHMNSCSGMEPVASTSYCYDKPVSIECWSPCRWGDPVQREGPPWMQRPAVRIFEKSNDLASAEAGVDARPGAKPAVPLVVQLTERRGHDKTVVTFPELVPFAGDGCGPLPSSTRQAPHGRLAPPSAACWSGTTALQRDFTGEQPTRAAGPCANRAHLCKLERTCETRDPSRAGMRQRKRFCAAQLI</sequence>
<gene>
    <name evidence="1" type="ORF">MRATA1EN1_LOCUS28010</name>
</gene>
<proteinExistence type="predicted"/>
<keyword evidence="2" id="KW-1185">Reference proteome</keyword>
<name>A0ABN8ZYJ3_RANTA</name>
<dbReference type="EMBL" id="OX459944">
    <property type="protein sequence ID" value="CAI9179048.1"/>
    <property type="molecule type" value="Genomic_DNA"/>
</dbReference>
<protein>
    <submittedName>
        <fullName evidence="1">Uncharacterized protein</fullName>
    </submittedName>
</protein>
<accession>A0ABN8ZYJ3</accession>
<evidence type="ECO:0000313" key="1">
    <source>
        <dbReference type="EMBL" id="CAI9179048.1"/>
    </source>
</evidence>
<reference evidence="1" key="1">
    <citation type="submission" date="2023-04" db="EMBL/GenBank/DDBJ databases">
        <authorList>
            <consortium name="ELIXIR-Norway"/>
        </authorList>
    </citation>
    <scope>NUCLEOTIDE SEQUENCE [LARGE SCALE GENOMIC DNA]</scope>
</reference>